<dbReference type="RefSeq" id="WP_379701990.1">
    <property type="nucleotide sequence ID" value="NZ_JBHTAT010000001.1"/>
</dbReference>
<evidence type="ECO:0000313" key="2">
    <source>
        <dbReference type="Proteomes" id="UP001596434"/>
    </source>
</evidence>
<proteinExistence type="predicted"/>
<sequence>MAHRFVRATPIRDRLPELRTRLDAGDVEAMRPFGPALTAALDDARYDPATDEAVWVEEDYCSPPLAQERTVLDDYFTDLRIVESDVDPETGWDRIADLPGLWAALAADA</sequence>
<dbReference type="GeneID" id="96952176"/>
<keyword evidence="2" id="KW-1185">Reference proteome</keyword>
<dbReference type="EMBL" id="JBHTAT010000001">
    <property type="protein sequence ID" value="MFC7253888.1"/>
    <property type="molecule type" value="Genomic_DNA"/>
</dbReference>
<gene>
    <name evidence="1" type="ORF">ACFQKE_00955</name>
</gene>
<accession>A0ABD5ZTB8</accession>
<dbReference type="Proteomes" id="UP001596434">
    <property type="component" value="Unassembled WGS sequence"/>
</dbReference>
<reference evidence="1 2" key="1">
    <citation type="journal article" date="2019" name="Int. J. Syst. Evol. Microbiol.">
        <title>The Global Catalogue of Microorganisms (GCM) 10K type strain sequencing project: providing services to taxonomists for standard genome sequencing and annotation.</title>
        <authorList>
            <consortium name="The Broad Institute Genomics Platform"/>
            <consortium name="The Broad Institute Genome Sequencing Center for Infectious Disease"/>
            <person name="Wu L."/>
            <person name="Ma J."/>
        </authorList>
    </citation>
    <scope>NUCLEOTIDE SEQUENCE [LARGE SCALE GENOMIC DNA]</scope>
    <source>
        <strain evidence="1 2">GX21</strain>
    </source>
</reference>
<protein>
    <submittedName>
        <fullName evidence="1">Uncharacterized protein</fullName>
    </submittedName>
</protein>
<organism evidence="1 2">
    <name type="scientific">Haloplanus litoreus</name>
    <dbReference type="NCBI Taxonomy" id="767515"/>
    <lineage>
        <taxon>Archaea</taxon>
        <taxon>Methanobacteriati</taxon>
        <taxon>Methanobacteriota</taxon>
        <taxon>Stenosarchaea group</taxon>
        <taxon>Halobacteria</taxon>
        <taxon>Halobacteriales</taxon>
        <taxon>Haloferacaceae</taxon>
        <taxon>Haloplanus</taxon>
    </lineage>
</organism>
<evidence type="ECO:0000313" key="1">
    <source>
        <dbReference type="EMBL" id="MFC7253888.1"/>
    </source>
</evidence>
<name>A0ABD5ZTB8_9EURY</name>
<dbReference type="AlphaFoldDB" id="A0ABD5ZTB8"/>
<comment type="caution">
    <text evidence="1">The sequence shown here is derived from an EMBL/GenBank/DDBJ whole genome shotgun (WGS) entry which is preliminary data.</text>
</comment>